<evidence type="ECO:0000313" key="2">
    <source>
        <dbReference type="Proteomes" id="UP001592582"/>
    </source>
</evidence>
<dbReference type="InterPro" id="IPR022385">
    <property type="entry name" value="Rhs_assc_core"/>
</dbReference>
<dbReference type="InterPro" id="IPR006558">
    <property type="entry name" value="LamG-like"/>
</dbReference>
<dbReference type="InterPro" id="IPR001791">
    <property type="entry name" value="Laminin_G"/>
</dbReference>
<dbReference type="PROSITE" id="PS50818">
    <property type="entry name" value="INTEIN_C_TER"/>
    <property type="match status" value="1"/>
</dbReference>
<dbReference type="NCBIfam" id="TIGR01643">
    <property type="entry name" value="YD_repeat_2x"/>
    <property type="match status" value="7"/>
</dbReference>
<dbReference type="InterPro" id="IPR045351">
    <property type="entry name" value="DUF6531"/>
</dbReference>
<comment type="caution">
    <text evidence="1">The sequence shown here is derived from an EMBL/GenBank/DDBJ whole genome shotgun (WGS) entry which is preliminary data.</text>
</comment>
<evidence type="ECO:0000313" key="1">
    <source>
        <dbReference type="EMBL" id="MFC1411222.1"/>
    </source>
</evidence>
<dbReference type="InterPro" id="IPR013320">
    <property type="entry name" value="ConA-like_dom_sf"/>
</dbReference>
<dbReference type="SMART" id="SM00282">
    <property type="entry name" value="LamG"/>
    <property type="match status" value="2"/>
</dbReference>
<dbReference type="Gene3D" id="2.170.16.10">
    <property type="entry name" value="Hedgehog/Intein (Hint) domain"/>
    <property type="match status" value="2"/>
</dbReference>
<dbReference type="InterPro" id="IPR056823">
    <property type="entry name" value="TEN-like_YD-shell"/>
</dbReference>
<dbReference type="PANTHER" id="PTHR32305">
    <property type="match status" value="1"/>
</dbReference>
<dbReference type="SUPFAM" id="SSF49899">
    <property type="entry name" value="Concanavalin A-like lectins/glucanases"/>
    <property type="match status" value="3"/>
</dbReference>
<dbReference type="Gene3D" id="3.90.930.1">
    <property type="match status" value="1"/>
</dbReference>
<dbReference type="InterPro" id="IPR036844">
    <property type="entry name" value="Hint_dom_sf"/>
</dbReference>
<dbReference type="Pfam" id="PF05593">
    <property type="entry name" value="RHS_repeat"/>
    <property type="match status" value="3"/>
</dbReference>
<sequence>MRSRLFRRTARQLATRRRRLRAVAVVVLTALAVLFVGQPMSAMGASLPPLSLPRLSGLVDWLTAGPPQWGKLPHQASGTAAGRSDRASAASTRAKGGAGHAPKPGRGELPAYAPYARKVVSGPSASRLGFNARTSKRVAAKSTATSNYFQNADGSYTRQLFQGAVNYRDSSGNWQAIDTRVQQGGDKRWHEKANGIGADFAPSAADPSLARFSVDPSHSVGWNLTGAAPVAPVVSGATATYRSALPDTDLVLATSTTGVKESLLLKSAAAADSWTFPLALEGMTPALTADGSIDLRDAAGKTRAVIPPAYAYDSRIDPVSGEPATTHAVHYRLATEGGRTVLEVTLDRAWLDAPGRVFPVTVDPSTFNAQALTTYAESTNPGDHSMEQTIKVGSYDSGTHDAVSYLKFPNLGLDNSKITVSAASLSLFDLWSSTCTAERFDVAAVTKAWTPSGITAYPGPTYGASIGNLTPSTPNGCANTTGIMSKGDNIKVTLAPATFNTWAAATGATNDYGLAIYAATTDALHWKQFGSIYNLYGAPSLSLTYTGALLPQVVATSPANNAGVGTLTPQLTAIGQTDPNLTTTPKYDFQVFDTTGAKLADSGLITANYYNVPAGKLKWGQTYEWEAQSYDGTNYSPGPDWQALTTQVPQPVVTSGLSQNTDGHGYSPAIGNYTTSATDANVSTPGPSLNVERDYNSRDPRTTGAFGEGWSSTFDSRAAEQYDASGAVQSVQVTYPDGSAVGYGKNSDGSFSPPQGRFATFKSVTGGYTLTDKNATVYSFTQLLSTGVYGISSITDANGRQLTFTWTGGQITTMKSLVSNRSLYLTWSTPAGATSAHVATVYTDPVTAGNPSTALTWTYTYTGDELSKMCSPTDTTSCTQYSYTAGSQYPNQVLDQGPSSFWPLSEAAGATTAASAVLAREGADNGTYSNVTLGQPGPLAGGSTTAAGFNGTSSSVQLPNLGLGTSSSQSISLWFKTSTKAAQVLFSYSDMPINATATLGDFTPSLYMGTDGELKGLFWYGETTTPITTTKSEADGAWHHVVLTGSWTTQTMYLDGTKIGTAPGYGSFGFSGTMPWLFDQVYLGTGYLGSTWPDQPHLNSATAYASYFNGSMADVSFSNKPLAQADVTALHQAGTTPAGLLSQVTRPSGKIYSKVSYDPKTTAVSHLTDEVGGNWTMAAPTVTGSSQVYRSAVMGAGPAAYLRLGDSTGAATAADEVKADPAAYSAVTLGAAGPFADQKAASFNGTSSQLAIPPSVYAGATSGSAELWFSTTRTTGGILLGATSTPLLWVGTDSKLHGGFWTSAGSPQIASTTNVTDGKWHHVLLTATATSQSLYLDGVLVKTTALAGALQVRTGLAVGVGTTGTGWNGLPSSTTVYFTGSIAEAAFYRTALTGQDDAAHYAAGLNSGGLSPLETVKVTDPGNHTVTDQYDVLNGYRLVADTDAAGSRTSYGYDTGGFVHTVTDADGDVDTSGHDVRGNTVSQTSCQNQAAQLCSTSYTTFLPDDTTAQLTPNPTNDLVATSRDGRSASATDNTYLTSYSYDAAGNRTKVITPPVPGFPAGRTTAVSYTDGSTIAAADGGFAPKGLPYKTVSPGGATTLVQYFKDGDVASMTDPDGLVTRFTYDNLGRALTKTEVSDTYPAGLTTSYVNDGESQVVGETDPPTTDQVNGTVHQASTTTVFDPDGQVTSQTVADLTGGDAPRTTTSTYNAYDQLQTSVDSADPTAVTSYTYDAFGNQATVQDPNGTTTAYAYDPDGRLFTQTLKNYTADPVNPSAPVDLVESSRSYDPAGRLQSLTDAMGNSTAYTYTDNGLTATVTRIDGQNTANRFVEQADTYDAAGNLVKQVTNNGATVTDDTLDAADRVTATTVDPTGVDRTTTVSYTPDDRVATSTLSDATGATHTTRSTYDPMGNVSSRSIQEDGSGHPVGWWPLNQTAGSNVTDASGTGNTATATGVTWGNGAATFAGSTGQQIATNGPVLNTASAYSVSAWVDLSSLPTHNAAVVAQSGTENSGFVLAYHYQASGPVWSLWNTNPTSTSPAQVFASSTTAAVANTWTHLVGTYDPSTGAMQLYVNGALAATGSNTSSWSATGPLTIGSDQWLGAATDLLPGSVANVQAYPRVLSAADIGTLFGGGHSGGTTASSTQATTSWDLDQRGLPRSMTDADQQLTGYTFDEAGHLVATSEPAVTTTAPDGSTATVHPLTQTGYDTFGDAVETKDADGNTVTTAYDADGRKTSVALPAYTRPDTGATITGAGTSWSYDKAGNVTAVTDALNHSTSYLYDQLGDTAQVTDADNGVSHSVYDKNGEVTSSTDPDGVQSQAVYDYLGRQTSSTILERFPSASTSTTTLDYTASAADPGGAFLARTTSQDGVSTSFGYDNLGEQTQSTDPSGQVTTTQYNLEGLPVDTRLPDGTASRTSYDQLGDPVSMTQTDTDGTTRLIGQSAGYDAMGRLMSSTDANQHTTTYTRDALGQVSSETQPVDAGHSITTSFGYDADGNKTLFQDGRGNDWHYTTNSWNLPESTVEPAGISSSYSYTSAADSTQTVSYDAAGRAVTQNAPGGVTATVGYDNLGNVTSQSGTGADAPTATRSFSYDHDGRMLTAATAATANTPDTSSTFSYNDRGALLSATGSGGSSSFSYNADGLPTSITDASGTTGFGYDSADRLSTLSDPATGTQLSYGYNQLNQVSSIGYGTGGDTRSFGYDHLHRLSSDTLSTAGGATVASIDYGYDPNGNETSKNTTGLAGTGTNTYSYDWADRLQSWNNGTSTTQYSYDDSGNRTQVGSNVYTYDARDQLTSDGVNTYSYTARGTLSLEVGSSGSVASTSDAYNQQASQGNQSYVDDALGRLISESGTAGSPSNTFSYSGAGNTLASDGTYTYTHTTGGALVATGTPGGSTTDATLDYTDQHDDVVGSFSPGGSTLTGSTAYDPLGNTTAGIGVLQGHLGYQSGWTDSATGKVDMAARWYNPATGQFMNKDTMSLNPTPNSAAANPFAYVDDNPLTRTDPSGHGFFGDVWNGIKKGASWVGGEIESGAKYVAKKAVEAYDWTSSKVSEGIKLAERAAQSVERAFDAQMAALDREIAQLNQEINDAERTIRRNAAKAWSATVSAASHPLRSLKVAATTTYHAVAKAVNTSANFVKNHAAAIASFAASTVVFMGCEAFVTAGSAGTLSIPGAIACGALAGEVGGAVNQGVECASGKGSCSVSAFAGSVVLGGIGGGIGGGIAGPLGGKLADSFLGGVLPKIVTNTLEGAAIGGLSGGATGAADYGLTCEGSSGGCSWSGLGSAVASGVESGAIGGAAGGAAFTLAGPALGKLLGPGCTAHSFTGATPVLMADGSTKAIDRIKVGDKIRDSVPGKKGTEVHTVTKVIVTTTDHDFVDVTITPTTPGAPASTATAGTSATTGTPAVSAKAKPTQATLPLRTRVIRKAGLGLAASAAGLTALLGLGHHQAPTPTAQPLPATAPVASVTPLAPVTRAASAHTAASTLTTTFHHPFYDETQNSFVDAQYLHTGDVLQTPTGTAEVSTVRLYHADTTTYDLTIGDLHTYYVEAGTTPVLVHNCNLALGWRTKGTGEWAEKQGFTHMLNNPDDGWKAPTERQIGDPNVTLHVNLHGWDDFSGAVRSGLTGGGKATDLEMSWIARAVSNGQRSWDSVNFYNMGAKGDIVPVPRPDEPDWSSFGKLDPVKSTFTMCGCEGSVPWDE</sequence>
<dbReference type="Proteomes" id="UP001592582">
    <property type="component" value="Unassembled WGS sequence"/>
</dbReference>
<dbReference type="PANTHER" id="PTHR32305:SF15">
    <property type="entry name" value="PROTEIN RHSA-RELATED"/>
    <property type="match status" value="1"/>
</dbReference>
<dbReference type="SMART" id="SM00560">
    <property type="entry name" value="LamGL"/>
    <property type="match status" value="1"/>
</dbReference>
<protein>
    <submittedName>
        <fullName evidence="1">LamG-like jellyroll fold domain-containing protein</fullName>
    </submittedName>
</protein>
<organism evidence="1 2">
    <name type="scientific">Streptacidiphilus alkalitolerans</name>
    <dbReference type="NCBI Taxonomy" id="3342712"/>
    <lineage>
        <taxon>Bacteria</taxon>
        <taxon>Bacillati</taxon>
        <taxon>Actinomycetota</taxon>
        <taxon>Actinomycetes</taxon>
        <taxon>Kitasatosporales</taxon>
        <taxon>Streptomycetaceae</taxon>
        <taxon>Streptacidiphilus</taxon>
    </lineage>
</organism>
<dbReference type="SUPFAM" id="SSF51294">
    <property type="entry name" value="Hedgehog/intein (Hint) domain"/>
    <property type="match status" value="2"/>
</dbReference>
<keyword evidence="2" id="KW-1185">Reference proteome</keyword>
<dbReference type="Pfam" id="PF20148">
    <property type="entry name" value="DUF6531"/>
    <property type="match status" value="1"/>
</dbReference>
<dbReference type="InterPro" id="IPR030934">
    <property type="entry name" value="Intein_C"/>
</dbReference>
<accession>A0ABV6VBX4</accession>
<gene>
    <name evidence="1" type="ORF">ACEZDG_18325</name>
</gene>
<dbReference type="EMBL" id="JBHEZX010000007">
    <property type="protein sequence ID" value="MFC1411222.1"/>
    <property type="molecule type" value="Genomic_DNA"/>
</dbReference>
<dbReference type="Gene3D" id="2.180.10.10">
    <property type="entry name" value="RHS repeat-associated core"/>
    <property type="match status" value="3"/>
</dbReference>
<proteinExistence type="predicted"/>
<dbReference type="InterPro" id="IPR006530">
    <property type="entry name" value="YD"/>
</dbReference>
<dbReference type="Pfam" id="PF07591">
    <property type="entry name" value="PT-HINT"/>
    <property type="match status" value="1"/>
</dbReference>
<reference evidence="1 2" key="1">
    <citation type="submission" date="2024-09" db="EMBL/GenBank/DDBJ databases">
        <authorList>
            <person name="Lee S.D."/>
        </authorList>
    </citation>
    <scope>NUCLEOTIDE SEQUENCE [LARGE SCALE GENOMIC DNA]</scope>
    <source>
        <strain evidence="1 2">N1-1</strain>
    </source>
</reference>
<dbReference type="NCBIfam" id="TIGR03696">
    <property type="entry name" value="Rhs_assc_core"/>
    <property type="match status" value="1"/>
</dbReference>
<dbReference type="Gene3D" id="2.60.120.200">
    <property type="match status" value="3"/>
</dbReference>
<dbReference type="CDD" id="cd00110">
    <property type="entry name" value="LamG"/>
    <property type="match status" value="2"/>
</dbReference>
<dbReference type="InterPro" id="IPR031325">
    <property type="entry name" value="RHS_repeat"/>
</dbReference>
<dbReference type="Pfam" id="PF13385">
    <property type="entry name" value="Laminin_G_3"/>
    <property type="match status" value="3"/>
</dbReference>
<name>A0ABV6VBX4_9ACTN</name>
<dbReference type="Pfam" id="PF25023">
    <property type="entry name" value="TEN_YD-shell"/>
    <property type="match status" value="2"/>
</dbReference>
<dbReference type="InterPro" id="IPR050708">
    <property type="entry name" value="T6SS_VgrG/RHS"/>
</dbReference>